<reference evidence="1" key="2">
    <citation type="journal article" date="2015" name="Data Brief">
        <title>Shoot transcriptome of the giant reed, Arundo donax.</title>
        <authorList>
            <person name="Barrero R.A."/>
            <person name="Guerrero F.D."/>
            <person name="Moolhuijzen P."/>
            <person name="Goolsby J.A."/>
            <person name="Tidwell J."/>
            <person name="Bellgard S.E."/>
            <person name="Bellgard M.I."/>
        </authorList>
    </citation>
    <scope>NUCLEOTIDE SEQUENCE</scope>
    <source>
        <tissue evidence="1">Shoot tissue taken approximately 20 cm above the soil surface</tissue>
    </source>
</reference>
<proteinExistence type="predicted"/>
<evidence type="ECO:0000313" key="1">
    <source>
        <dbReference type="EMBL" id="JAD62955.1"/>
    </source>
</evidence>
<dbReference type="AlphaFoldDB" id="A0A0A9BNX8"/>
<name>A0A0A9BNX8_ARUDO</name>
<sequence length="34" mass="3810">MSQRVTSMSSSIAAWSNQWISTVMVGLMLVEFTM</sequence>
<dbReference type="EMBL" id="GBRH01234940">
    <property type="protein sequence ID" value="JAD62955.1"/>
    <property type="molecule type" value="Transcribed_RNA"/>
</dbReference>
<organism evidence="1">
    <name type="scientific">Arundo donax</name>
    <name type="common">Giant reed</name>
    <name type="synonym">Donax arundinaceus</name>
    <dbReference type="NCBI Taxonomy" id="35708"/>
    <lineage>
        <taxon>Eukaryota</taxon>
        <taxon>Viridiplantae</taxon>
        <taxon>Streptophyta</taxon>
        <taxon>Embryophyta</taxon>
        <taxon>Tracheophyta</taxon>
        <taxon>Spermatophyta</taxon>
        <taxon>Magnoliopsida</taxon>
        <taxon>Liliopsida</taxon>
        <taxon>Poales</taxon>
        <taxon>Poaceae</taxon>
        <taxon>PACMAD clade</taxon>
        <taxon>Arundinoideae</taxon>
        <taxon>Arundineae</taxon>
        <taxon>Arundo</taxon>
    </lineage>
</organism>
<protein>
    <submittedName>
        <fullName evidence="1">Uncharacterized protein</fullName>
    </submittedName>
</protein>
<reference evidence="1" key="1">
    <citation type="submission" date="2014-09" db="EMBL/GenBank/DDBJ databases">
        <authorList>
            <person name="Magalhaes I.L.F."/>
            <person name="Oliveira U."/>
            <person name="Santos F.R."/>
            <person name="Vidigal T.H.D.A."/>
            <person name="Brescovit A.D."/>
            <person name="Santos A.J."/>
        </authorList>
    </citation>
    <scope>NUCLEOTIDE SEQUENCE</scope>
    <source>
        <tissue evidence="1">Shoot tissue taken approximately 20 cm above the soil surface</tissue>
    </source>
</reference>
<accession>A0A0A9BNX8</accession>